<evidence type="ECO:0000313" key="4">
    <source>
        <dbReference type="Proteomes" id="UP000287651"/>
    </source>
</evidence>
<dbReference type="InterPro" id="IPR013535">
    <property type="entry name" value="PUL_dom"/>
</dbReference>
<dbReference type="AlphaFoldDB" id="A0A427AU84"/>
<sequence length="121" mass="13219">MPVSLSVLLSLPNIICCFCLAVIDILRMIVLHPDGASLLHKHMESGNGTCSTCVLVTDILMEILVKATTAPPQTANLLTIVRAITNLFKHSCFSNWLQSHYSEVLPSCFTILVLNCLFFGA</sequence>
<comment type="caution">
    <text evidence="3">The sequence shown here is derived from an EMBL/GenBank/DDBJ whole genome shotgun (WGS) entry which is preliminary data.</text>
</comment>
<proteinExistence type="predicted"/>
<name>A0A427AU84_ENSVE</name>
<feature type="transmembrane region" description="Helical" evidence="1">
    <location>
        <begin position="6"/>
        <end position="26"/>
    </location>
</feature>
<reference evidence="3 4" key="1">
    <citation type="journal article" date="2014" name="Agronomy (Basel)">
        <title>A Draft Genome Sequence for Ensete ventricosum, the Drought-Tolerant Tree Against Hunger.</title>
        <authorList>
            <person name="Harrison J."/>
            <person name="Moore K.A."/>
            <person name="Paszkiewicz K."/>
            <person name="Jones T."/>
            <person name="Grant M."/>
            <person name="Ambacheew D."/>
            <person name="Muzemil S."/>
            <person name="Studholme D.J."/>
        </authorList>
    </citation>
    <scope>NUCLEOTIDE SEQUENCE [LARGE SCALE GENOMIC DNA]</scope>
</reference>
<gene>
    <name evidence="3" type="ORF">B296_00024808</name>
</gene>
<dbReference type="EMBL" id="AMZH03001304">
    <property type="protein sequence ID" value="RRT79812.1"/>
    <property type="molecule type" value="Genomic_DNA"/>
</dbReference>
<evidence type="ECO:0000256" key="1">
    <source>
        <dbReference type="SAM" id="Phobius"/>
    </source>
</evidence>
<keyword evidence="1" id="KW-0472">Membrane</keyword>
<dbReference type="Gene3D" id="1.25.10.10">
    <property type="entry name" value="Leucine-rich Repeat Variant"/>
    <property type="match status" value="1"/>
</dbReference>
<dbReference type="Pfam" id="PF08324">
    <property type="entry name" value="PUL"/>
    <property type="match status" value="1"/>
</dbReference>
<feature type="domain" description="PUL" evidence="2">
    <location>
        <begin position="20"/>
        <end position="112"/>
    </location>
</feature>
<dbReference type="Proteomes" id="UP000287651">
    <property type="component" value="Unassembled WGS sequence"/>
</dbReference>
<protein>
    <recommendedName>
        <fullName evidence="2">PUL domain-containing protein</fullName>
    </recommendedName>
</protein>
<evidence type="ECO:0000313" key="3">
    <source>
        <dbReference type="EMBL" id="RRT79812.1"/>
    </source>
</evidence>
<keyword evidence="1" id="KW-0812">Transmembrane</keyword>
<keyword evidence="1" id="KW-1133">Transmembrane helix</keyword>
<accession>A0A427AU84</accession>
<dbReference type="InterPro" id="IPR011989">
    <property type="entry name" value="ARM-like"/>
</dbReference>
<evidence type="ECO:0000259" key="2">
    <source>
        <dbReference type="Pfam" id="PF08324"/>
    </source>
</evidence>
<organism evidence="3 4">
    <name type="scientific">Ensete ventricosum</name>
    <name type="common">Abyssinian banana</name>
    <name type="synonym">Musa ensete</name>
    <dbReference type="NCBI Taxonomy" id="4639"/>
    <lineage>
        <taxon>Eukaryota</taxon>
        <taxon>Viridiplantae</taxon>
        <taxon>Streptophyta</taxon>
        <taxon>Embryophyta</taxon>
        <taxon>Tracheophyta</taxon>
        <taxon>Spermatophyta</taxon>
        <taxon>Magnoliopsida</taxon>
        <taxon>Liliopsida</taxon>
        <taxon>Zingiberales</taxon>
        <taxon>Musaceae</taxon>
        <taxon>Ensete</taxon>
    </lineage>
</organism>